<dbReference type="Proteomes" id="UP000694845">
    <property type="component" value="Unplaced"/>
</dbReference>
<dbReference type="Pfam" id="PF17681">
    <property type="entry name" value="GCP_N_terminal"/>
    <property type="match status" value="1"/>
</dbReference>
<dbReference type="GO" id="GO:0051225">
    <property type="term" value="P:spindle assembly"/>
    <property type="evidence" value="ECO:0007669"/>
    <property type="project" value="TreeGrafter"/>
</dbReference>
<dbReference type="GO" id="GO:0051011">
    <property type="term" value="F:microtubule minus-end binding"/>
    <property type="evidence" value="ECO:0007669"/>
    <property type="project" value="TreeGrafter"/>
</dbReference>
<dbReference type="GO" id="GO:0000922">
    <property type="term" value="C:spindle pole"/>
    <property type="evidence" value="ECO:0007669"/>
    <property type="project" value="InterPro"/>
</dbReference>
<keyword evidence="3" id="KW-0963">Cytoplasm</keyword>
<evidence type="ECO:0000256" key="8">
    <source>
        <dbReference type="SAM" id="MobiDB-lite"/>
    </source>
</evidence>
<dbReference type="InterPro" id="IPR007259">
    <property type="entry name" value="GCP"/>
</dbReference>
<evidence type="ECO:0000256" key="4">
    <source>
        <dbReference type="ARBA" id="ARBA00022701"/>
    </source>
</evidence>
<dbReference type="GO" id="GO:0007020">
    <property type="term" value="P:microtubule nucleation"/>
    <property type="evidence" value="ECO:0007669"/>
    <property type="project" value="InterPro"/>
</dbReference>
<evidence type="ECO:0000256" key="6">
    <source>
        <dbReference type="ARBA" id="ARBA00071901"/>
    </source>
</evidence>
<dbReference type="KEGG" id="aplc:110983936"/>
<keyword evidence="4" id="KW-0493">Microtubule</keyword>
<evidence type="ECO:0000313" key="14">
    <source>
        <dbReference type="RefSeq" id="XP_022099324.1"/>
    </source>
</evidence>
<dbReference type="Gene3D" id="1.20.120.1900">
    <property type="entry name" value="Gamma-tubulin complex, C-terminal domain"/>
    <property type="match status" value="1"/>
</dbReference>
<dbReference type="GO" id="GO:0043015">
    <property type="term" value="F:gamma-tubulin binding"/>
    <property type="evidence" value="ECO:0007669"/>
    <property type="project" value="InterPro"/>
</dbReference>
<feature type="domain" description="Gamma tubulin complex component protein N-terminal" evidence="10">
    <location>
        <begin position="398"/>
        <end position="734"/>
    </location>
</feature>
<organism evidence="12 14">
    <name type="scientific">Acanthaster planci</name>
    <name type="common">Crown-of-thorns starfish</name>
    <dbReference type="NCBI Taxonomy" id="133434"/>
    <lineage>
        <taxon>Eukaryota</taxon>
        <taxon>Metazoa</taxon>
        <taxon>Echinodermata</taxon>
        <taxon>Eleutherozoa</taxon>
        <taxon>Asterozoa</taxon>
        <taxon>Asteroidea</taxon>
        <taxon>Valvatacea</taxon>
        <taxon>Valvatida</taxon>
        <taxon>Acanthasteridae</taxon>
        <taxon>Acanthaster</taxon>
    </lineage>
</organism>
<dbReference type="OMA" id="MAPVNAH"/>
<dbReference type="PANTHER" id="PTHR19302">
    <property type="entry name" value="GAMMA TUBULIN COMPLEX PROTEIN"/>
    <property type="match status" value="1"/>
</dbReference>
<evidence type="ECO:0000256" key="1">
    <source>
        <dbReference type="ARBA" id="ARBA00004300"/>
    </source>
</evidence>
<dbReference type="GO" id="GO:0031122">
    <property type="term" value="P:cytoplasmic microtubule organization"/>
    <property type="evidence" value="ECO:0007669"/>
    <property type="project" value="TreeGrafter"/>
</dbReference>
<dbReference type="InterPro" id="IPR045818">
    <property type="entry name" value="GCP6_N"/>
</dbReference>
<feature type="compositionally biased region" description="Low complexity" evidence="8">
    <location>
        <begin position="1203"/>
        <end position="1217"/>
    </location>
</feature>
<comment type="subcellular location">
    <subcellularLocation>
        <location evidence="1">Cytoplasm</location>
        <location evidence="1">Cytoskeleton</location>
        <location evidence="1">Microtubule organizing center</location>
        <location evidence="1">Centrosome</location>
    </subcellularLocation>
</comment>
<feature type="domain" description="Gamma-tubulin complex component 6 N-terminal" evidence="11">
    <location>
        <begin position="40"/>
        <end position="383"/>
    </location>
</feature>
<dbReference type="GeneID" id="110983936"/>
<dbReference type="InterPro" id="IPR042241">
    <property type="entry name" value="GCP_C_sf"/>
</dbReference>
<keyword evidence="12" id="KW-1185">Reference proteome</keyword>
<evidence type="ECO:0000313" key="12">
    <source>
        <dbReference type="Proteomes" id="UP000694845"/>
    </source>
</evidence>
<dbReference type="GO" id="GO:0000278">
    <property type="term" value="P:mitotic cell cycle"/>
    <property type="evidence" value="ECO:0007669"/>
    <property type="project" value="TreeGrafter"/>
</dbReference>
<dbReference type="GO" id="GO:0000930">
    <property type="term" value="C:gamma-tubulin complex"/>
    <property type="evidence" value="ECO:0007669"/>
    <property type="project" value="TreeGrafter"/>
</dbReference>
<feature type="domain" description="Gamma tubulin complex component C-terminal" evidence="9">
    <location>
        <begin position="1479"/>
        <end position="1781"/>
    </location>
</feature>
<dbReference type="InterPro" id="IPR040457">
    <property type="entry name" value="GCP_C"/>
</dbReference>
<dbReference type="OrthoDB" id="775571at2759"/>
<dbReference type="PANTHER" id="PTHR19302:SF70">
    <property type="entry name" value="GAMMA-TUBULIN COMPLEX COMPONENT 6"/>
    <property type="match status" value="1"/>
</dbReference>
<feature type="region of interest" description="Disordered" evidence="8">
    <location>
        <begin position="299"/>
        <end position="323"/>
    </location>
</feature>
<sequence length="1784" mass="200431">MSDSLRRMDSITGLFNQLLDACINKGLLHPQLNVPNTRLDKHRRALWVSLYSTLFANLNGPLQSDNKDVISTEDWNDVGNEGMSIGVKERLLQVVFERRRQRKCDEAHQLEGLVSSLPNVDNGHHPELKAALQLLLALAGSDCNHHQKPPVGHKEPSLPVVGLKNKDEHAVVLPSGPRYHGDSCHVYHQGYQGYIHYSRDLFEGQQLEAVQSDDQGELRNYRMLQNKLFEAEPGRDLLGNGLFTLKGLLDSEHERNTRETLFSGLTHSKTRQLDVKLDFPELPDTTNMDLLGLKIPNVSEPSEDEGFHESSSLSTPATETPVTRDDNVWQKALDYQPNQHHTWETIGNKPRTTERPYLTEAGSRMFDEMYKLRCLEASVLDASLERPLLIIPDQVQLVQDSVHVLLSVPSETFRLDKEAQCFVINPDVCLTGTTPGSFNQLLTELAQAGTDHCRLSSFAQQRVLDSTYTGGLVLQAFTSGIRRFLQYYQAAIMRRPSSDGKVTVMTIKAMYGKMIQQLRYLADLCGCNHPLITKPGDPRDTFPLGIKLLSYLYEEALDCSLQDRYQLVLSLLRSSCGPYLMFIQDWVFNGICRDVFGEFLISVSDEYLHYRDKHYWTQGFVMKSDSAEENVPLFLKDLAYDIYVCGKSLNLLRLCCPEHFLCNPGVSIPRISLTFSTEELDNSAKRTAVYIGHMQALARQKTISRQEQELMESEARQALISQARQAASEELKRLQDAIQERRMVEDAKKRQEFQQLKDQMQRDLVRRALTEEAERQEDIERMDALTKREEGEARAQYEVEQKVREEMIEYYAQLTEEAAARERKALWRVSRHQLDQARLKFMVQEEMKIREELANKQSTMTPLDIPDNESKGGSGVGESSKGTTVASADRILIESGARQDLETLHSVNLPTGSSNEAGASKMRTHTVPPYVATQEASQEPNLPQADLLTGDAPSGLIPIGTHVEKTDGLPNEDIEGTLQMIGQSSGDDRSMGTNPTRVEATPNLMDLSIQDFLPREPIEDDGLEMASSNDADVEDVLIQIGSSLPSKVPNQELSSQHPPAINVVDEMLGLPSFVDPALPATSQAHPSDSVAGDIIYSSVTGHSAPTFLSTRGGPADSRYRVGYESTEGEMRPVIKSSHRHAGDSSLGDILYPTDKKTQPPGICAVTEDSSSQENLKQESTSTGHIGPSGSRIAPLPTVSVEQSSSAASAKDSKTSYSFSQGNQSGREGRVKRKSAFGHAGDSTLGDVLYPSATHRQVSDLLSKNLDSVMVKPDSQSASIDHDTSSRVTQFVTQVGAVFKLPVGHASDSTIQTLLHPHDQQTVDVKRQPDRTSLVAVHHSQHPSDSTAQNVIYGRGRLDEQRGAEMEKQTVDNTDSDHSMAQQAVVVWTGQGVELFQDNFEALDKPPMPDLLSNIGFMPLTTEIGDYGLQAAESESIDAVELQSLPIIMKRSVTSPLLAQISLVNQSILDYFMVELKIGQHFKSIRSFLFLEDGEFGQSLCDQLFDKLSQGMRPNELLTPIVLNQVLARAIQNSANRESQYTNNLGFSLKYLPHHFKPNAIDTFDCLELRYRVDWPCNIVITDTCLAKYNRVFSFLLQLKRISWVLRDIYFQLKRSAMVSHADNSPQFRQLQLFRHEMQHFVNVMQGYVANQVIHVSWEEFQRQLKTEVYNLDDLHQKHAEYLNKAVFRCLLNKKAAPVMKIISDILCLILKVRTQLVATAWVYNKETKQASHPGFHTIKMSYLAFKDYSEFLYKVVAKLVTRGYQPHLEEFMLRLNFNDFYKDS</sequence>
<dbReference type="GO" id="GO:0005874">
    <property type="term" value="C:microtubule"/>
    <property type="evidence" value="ECO:0007669"/>
    <property type="project" value="UniProtKB-KW"/>
</dbReference>
<dbReference type="GO" id="GO:0005813">
    <property type="term" value="C:centrosome"/>
    <property type="evidence" value="ECO:0007669"/>
    <property type="project" value="UniProtKB-SubCell"/>
</dbReference>
<comment type="subunit">
    <text evidence="7">Component of the gamma-tubulin ring complex (gTuRC) consisting of TUBGCP2, TUBGCP3, TUBGCP4, TUBGCP5 and TUBGCP6 and gamma-tubulin TUBG1 or TUBG2. TUBGCP2, TUBGCP3, TUBGCP4, TUBGCP5 and TUBGCP6 assemble in a 5:5:2:1:1 stoichiometry; each is associated with a gamma-tubulin, thereby arranging 14 gamma-tubulins in a helical manner. Gamma-tubulin at the first position is blocked by TUBGCP3 at the last position, allowing 13 protafilaments to grow into a microtubule. The gTuRC (via TUBGCP3 and TUBGCP6) interacts with ACTB and MZT1; the interactions form a luminal bridge that stabilizes the initial structure during complex assembly. The gTuRC (via TUBGCP2) interacts with MZT2A/MZT2B and CDK5RAP2 (via CM1 motif); the interactions play a role in gTuRC activation.</text>
</comment>
<name>A0A8B7Z146_ACAPL</name>
<evidence type="ECO:0000259" key="10">
    <source>
        <dbReference type="Pfam" id="PF17681"/>
    </source>
</evidence>
<keyword evidence="5" id="KW-0206">Cytoskeleton</keyword>
<gene>
    <name evidence="13 14" type="primary">LOC110983936</name>
</gene>
<evidence type="ECO:0000256" key="5">
    <source>
        <dbReference type="ARBA" id="ARBA00023212"/>
    </source>
</evidence>
<feature type="compositionally biased region" description="Polar residues" evidence="8">
    <location>
        <begin position="309"/>
        <end position="321"/>
    </location>
</feature>
<accession>A0A8B7Z146</accession>
<dbReference type="Pfam" id="PF19340">
    <property type="entry name" value="GCP6_N"/>
    <property type="match status" value="1"/>
</dbReference>
<evidence type="ECO:0000259" key="11">
    <source>
        <dbReference type="Pfam" id="PF19340"/>
    </source>
</evidence>
<dbReference type="CTD" id="85378"/>
<proteinExistence type="inferred from homology"/>
<feature type="region of interest" description="Disordered" evidence="8">
    <location>
        <begin position="1127"/>
        <end position="1244"/>
    </location>
</feature>
<evidence type="ECO:0000256" key="3">
    <source>
        <dbReference type="ARBA" id="ARBA00022490"/>
    </source>
</evidence>
<protein>
    <recommendedName>
        <fullName evidence="6">Gamma-tubulin complex component 6</fullName>
    </recommendedName>
</protein>
<dbReference type="FunFam" id="1.20.120.1900:FF:000004">
    <property type="entry name" value="gamma-tubulin complex component 6 isoform X1"/>
    <property type="match status" value="1"/>
</dbReference>
<dbReference type="Pfam" id="PF04130">
    <property type="entry name" value="GCP_C_terminal"/>
    <property type="match status" value="1"/>
</dbReference>
<reference evidence="13 14" key="1">
    <citation type="submission" date="2025-04" db="UniProtKB">
        <authorList>
            <consortium name="RefSeq"/>
        </authorList>
    </citation>
    <scope>IDENTIFICATION</scope>
</reference>
<evidence type="ECO:0000256" key="2">
    <source>
        <dbReference type="ARBA" id="ARBA00010337"/>
    </source>
</evidence>
<evidence type="ECO:0000256" key="7">
    <source>
        <dbReference type="ARBA" id="ARBA00093551"/>
    </source>
</evidence>
<dbReference type="RefSeq" id="XP_022099323.1">
    <property type="nucleotide sequence ID" value="XM_022243631.1"/>
</dbReference>
<dbReference type="GO" id="GO:0051321">
    <property type="term" value="P:meiotic cell cycle"/>
    <property type="evidence" value="ECO:0007669"/>
    <property type="project" value="TreeGrafter"/>
</dbReference>
<dbReference type="RefSeq" id="XP_022099324.1">
    <property type="nucleotide sequence ID" value="XM_022243632.1"/>
</dbReference>
<feature type="region of interest" description="Disordered" evidence="8">
    <location>
        <begin position="855"/>
        <end position="885"/>
    </location>
</feature>
<feature type="compositionally biased region" description="Polar residues" evidence="8">
    <location>
        <begin position="1167"/>
        <end position="1183"/>
    </location>
</feature>
<evidence type="ECO:0000259" key="9">
    <source>
        <dbReference type="Pfam" id="PF04130"/>
    </source>
</evidence>
<evidence type="ECO:0000313" key="13">
    <source>
        <dbReference type="RefSeq" id="XP_022099323.1"/>
    </source>
</evidence>
<dbReference type="InterPro" id="IPR041470">
    <property type="entry name" value="GCP_N"/>
</dbReference>
<comment type="similarity">
    <text evidence="2">Belongs to the TUBGCP family.</text>
</comment>